<keyword evidence="8" id="KW-0812">Transmembrane</keyword>
<evidence type="ECO:0000259" key="9">
    <source>
        <dbReference type="PROSITE" id="PS51790"/>
    </source>
</evidence>
<dbReference type="Pfam" id="PF01641">
    <property type="entry name" value="SelR"/>
    <property type="match status" value="1"/>
</dbReference>
<dbReference type="Gene3D" id="3.30.1060.10">
    <property type="entry name" value="Peptide methionine sulphoxide reductase MsrA"/>
    <property type="match status" value="1"/>
</dbReference>
<dbReference type="GO" id="GO:0033743">
    <property type="term" value="F:peptide-methionine (R)-S-oxide reductase activity"/>
    <property type="evidence" value="ECO:0007669"/>
    <property type="project" value="UniProtKB-EC"/>
</dbReference>
<dbReference type="InterPro" id="IPR011057">
    <property type="entry name" value="Mss4-like_sf"/>
</dbReference>
<evidence type="ECO:0000256" key="2">
    <source>
        <dbReference type="ARBA" id="ARBA00023002"/>
    </source>
</evidence>
<evidence type="ECO:0000313" key="11">
    <source>
        <dbReference type="Proteomes" id="UP000297900"/>
    </source>
</evidence>
<accession>A0A4Y8LZC8</accession>
<dbReference type="NCBIfam" id="TIGR00357">
    <property type="entry name" value="peptide-methionine (R)-S-oxide reductase MsrB"/>
    <property type="match status" value="1"/>
</dbReference>
<comment type="catalytic activity">
    <reaction evidence="4 7">
        <text>L-methionyl-[protein] + [thioredoxin]-disulfide + H2O = L-methionyl-(S)-S-oxide-[protein] + [thioredoxin]-dithiol</text>
        <dbReference type="Rhea" id="RHEA:14217"/>
        <dbReference type="Rhea" id="RHEA-COMP:10698"/>
        <dbReference type="Rhea" id="RHEA-COMP:10700"/>
        <dbReference type="Rhea" id="RHEA-COMP:12313"/>
        <dbReference type="Rhea" id="RHEA-COMP:12315"/>
        <dbReference type="ChEBI" id="CHEBI:15377"/>
        <dbReference type="ChEBI" id="CHEBI:16044"/>
        <dbReference type="ChEBI" id="CHEBI:29950"/>
        <dbReference type="ChEBI" id="CHEBI:44120"/>
        <dbReference type="ChEBI" id="CHEBI:50058"/>
        <dbReference type="EC" id="1.8.4.11"/>
    </reaction>
</comment>
<sequence length="384" mass="43318">MKLKKRKFYALSIALLVIVAYFFYGSLNKAKIAEAQNVLTKLNANSNGPSDTAIFAGGCFWHMEEAFQELKGVSSVYTGYTDGHKENPTYEEVLSETTGHLESVEVHYNPNVISYDELLQVFWRNVNPTDAGGQFGDRGHSYQSAIFYANNEQKELAEASEKELEASKRFDKPVVTKIAAASTFYKAENEHQDYYKKSKISYEMSELFSGRDSFLDKAWGNDREVIISAKQDSNTEYNKEFNKEEKLKTLTKLQYNVTQKGVDEQPFNNEYWDNKEEGIYVDIVSGEPLFSSKDKYEAGTGWPSFTKPLESNNVVLKESGGLFSRVTARSSNADSYLGDVFNDGPEPTGLRFCINSAAMEFIPKADLETRGYGAYVSQFSNQKS</sequence>
<dbReference type="Gene3D" id="2.170.150.20">
    <property type="entry name" value="Peptide methionine sulfoxide reductase"/>
    <property type="match status" value="1"/>
</dbReference>
<evidence type="ECO:0000256" key="4">
    <source>
        <dbReference type="ARBA" id="ARBA00047806"/>
    </source>
</evidence>
<dbReference type="PANTHER" id="PTHR43774:SF1">
    <property type="entry name" value="PEPTIDE METHIONINE SULFOXIDE REDUCTASE MSRA 2"/>
    <property type="match status" value="1"/>
</dbReference>
<dbReference type="SUPFAM" id="SSF51316">
    <property type="entry name" value="Mss4-like"/>
    <property type="match status" value="1"/>
</dbReference>
<dbReference type="EMBL" id="SOMN01000009">
    <property type="protein sequence ID" value="TFE27554.1"/>
    <property type="molecule type" value="Genomic_DNA"/>
</dbReference>
<dbReference type="HAMAP" id="MF_01401">
    <property type="entry name" value="MsrA"/>
    <property type="match status" value="1"/>
</dbReference>
<dbReference type="SUPFAM" id="SSF55068">
    <property type="entry name" value="Peptide methionine sulfoxide reductase"/>
    <property type="match status" value="1"/>
</dbReference>
<protein>
    <recommendedName>
        <fullName evidence="7">Peptide methionine sulfoxide reductase MsrA</fullName>
        <shortName evidence="7">Protein-methionine-S-oxide reductase</shortName>
        <ecNumber evidence="7">1.8.4.11</ecNumber>
    </recommendedName>
    <alternativeName>
        <fullName evidence="7">Peptide-methionine (S)-S-oxide reductase</fullName>
        <shortName evidence="7">Peptide Met(O) reductase</shortName>
    </alternativeName>
</protein>
<evidence type="ECO:0000256" key="1">
    <source>
        <dbReference type="ARBA" id="ARBA00005591"/>
    </source>
</evidence>
<feature type="domain" description="MsrB" evidence="9">
    <location>
        <begin position="243"/>
        <end position="364"/>
    </location>
</feature>
<dbReference type="OrthoDB" id="4174719at2"/>
<evidence type="ECO:0000256" key="3">
    <source>
        <dbReference type="ARBA" id="ARBA00023268"/>
    </source>
</evidence>
<keyword evidence="2 7" id="KW-0560">Oxidoreductase</keyword>
<feature type="active site" evidence="7">
    <location>
        <position position="59"/>
    </location>
</feature>
<gene>
    <name evidence="7 10" type="primary">msrA</name>
    <name evidence="10" type="ORF">E2980_09580</name>
</gene>
<evidence type="ECO:0000256" key="6">
    <source>
        <dbReference type="ARBA" id="ARBA00048782"/>
    </source>
</evidence>
<proteinExistence type="inferred from homology"/>
<comment type="similarity">
    <text evidence="1 7">Belongs to the MsrA Met sulfoxide reductase family.</text>
</comment>
<comment type="function">
    <text evidence="7">Has an important function as a repair enzyme for proteins that have been inactivated by oxidation. Catalyzes the reversible oxidation-reduction of methionine sulfoxide in proteins to methionine.</text>
</comment>
<comment type="catalytic activity">
    <reaction evidence="5">
        <text>L-methionyl-[protein] + [thioredoxin]-disulfide + H2O = L-methionyl-(R)-S-oxide-[protein] + [thioredoxin]-dithiol</text>
        <dbReference type="Rhea" id="RHEA:24164"/>
        <dbReference type="Rhea" id="RHEA-COMP:10698"/>
        <dbReference type="Rhea" id="RHEA-COMP:10700"/>
        <dbReference type="Rhea" id="RHEA-COMP:12313"/>
        <dbReference type="Rhea" id="RHEA-COMP:12314"/>
        <dbReference type="ChEBI" id="CHEBI:15377"/>
        <dbReference type="ChEBI" id="CHEBI:16044"/>
        <dbReference type="ChEBI" id="CHEBI:29950"/>
        <dbReference type="ChEBI" id="CHEBI:45764"/>
        <dbReference type="ChEBI" id="CHEBI:50058"/>
        <dbReference type="EC" id="1.8.4.12"/>
    </reaction>
</comment>
<dbReference type="AlphaFoldDB" id="A0A4Y8LZC8"/>
<dbReference type="InterPro" id="IPR002579">
    <property type="entry name" value="Met_Sox_Rdtase_MsrB_dom"/>
</dbReference>
<dbReference type="PANTHER" id="PTHR43774">
    <property type="entry name" value="PEPTIDE METHIONINE SULFOXIDE REDUCTASE"/>
    <property type="match status" value="1"/>
</dbReference>
<keyword evidence="11" id="KW-1185">Reference proteome</keyword>
<dbReference type="GO" id="GO:0033744">
    <property type="term" value="F:L-methionine:thioredoxin-disulfide S-oxidoreductase activity"/>
    <property type="evidence" value="ECO:0007669"/>
    <property type="project" value="RHEA"/>
</dbReference>
<dbReference type="Proteomes" id="UP000297900">
    <property type="component" value="Unassembled WGS sequence"/>
</dbReference>
<evidence type="ECO:0000256" key="8">
    <source>
        <dbReference type="SAM" id="Phobius"/>
    </source>
</evidence>
<name>A0A4Y8LZC8_9BACL</name>
<dbReference type="GO" id="GO:0008113">
    <property type="term" value="F:peptide-methionine (S)-S-oxide reductase activity"/>
    <property type="evidence" value="ECO:0007669"/>
    <property type="project" value="UniProtKB-UniRule"/>
</dbReference>
<dbReference type="InterPro" id="IPR002569">
    <property type="entry name" value="Met_Sox_Rdtase_MsrA_dom"/>
</dbReference>
<keyword evidence="8" id="KW-0472">Membrane</keyword>
<organism evidence="10 11">
    <name type="scientific">Cohnella luojiensis</name>
    <dbReference type="NCBI Taxonomy" id="652876"/>
    <lineage>
        <taxon>Bacteria</taxon>
        <taxon>Bacillati</taxon>
        <taxon>Bacillota</taxon>
        <taxon>Bacilli</taxon>
        <taxon>Bacillales</taxon>
        <taxon>Paenibacillaceae</taxon>
        <taxon>Cohnella</taxon>
    </lineage>
</organism>
<keyword evidence="8" id="KW-1133">Transmembrane helix</keyword>
<comment type="caution">
    <text evidence="10">The sequence shown here is derived from an EMBL/GenBank/DDBJ whole genome shotgun (WGS) entry which is preliminary data.</text>
</comment>
<dbReference type="InterPro" id="IPR036509">
    <property type="entry name" value="Met_Sox_Rdtase_MsrA_sf"/>
</dbReference>
<dbReference type="Pfam" id="PF01625">
    <property type="entry name" value="PMSR"/>
    <property type="match status" value="1"/>
</dbReference>
<keyword evidence="3" id="KW-0511">Multifunctional enzyme</keyword>
<dbReference type="EC" id="1.8.4.11" evidence="7"/>
<evidence type="ECO:0000256" key="7">
    <source>
        <dbReference type="HAMAP-Rule" id="MF_01401"/>
    </source>
</evidence>
<reference evidence="10 11" key="1">
    <citation type="submission" date="2019-03" db="EMBL/GenBank/DDBJ databases">
        <title>Cohnella endophytica sp. nov., a novel endophytic bacterium isolated from bark of Sonneratia apetala.</title>
        <authorList>
            <person name="Tuo L."/>
        </authorList>
    </citation>
    <scope>NUCLEOTIDE SEQUENCE [LARGE SCALE GENOMIC DNA]</scope>
    <source>
        <strain evidence="10 11">CCTCC AB 208254</strain>
    </source>
</reference>
<evidence type="ECO:0000256" key="5">
    <source>
        <dbReference type="ARBA" id="ARBA00048488"/>
    </source>
</evidence>
<feature type="transmembrane region" description="Helical" evidence="8">
    <location>
        <begin position="7"/>
        <end position="24"/>
    </location>
</feature>
<dbReference type="PROSITE" id="PS51790">
    <property type="entry name" value="MSRB"/>
    <property type="match status" value="1"/>
</dbReference>
<dbReference type="NCBIfam" id="TIGR00401">
    <property type="entry name" value="msrA"/>
    <property type="match status" value="1"/>
</dbReference>
<comment type="catalytic activity">
    <reaction evidence="6 7">
        <text>[thioredoxin]-disulfide + L-methionine + H2O = L-methionine (S)-S-oxide + [thioredoxin]-dithiol</text>
        <dbReference type="Rhea" id="RHEA:19993"/>
        <dbReference type="Rhea" id="RHEA-COMP:10698"/>
        <dbReference type="Rhea" id="RHEA-COMP:10700"/>
        <dbReference type="ChEBI" id="CHEBI:15377"/>
        <dbReference type="ChEBI" id="CHEBI:29950"/>
        <dbReference type="ChEBI" id="CHEBI:50058"/>
        <dbReference type="ChEBI" id="CHEBI:57844"/>
        <dbReference type="ChEBI" id="CHEBI:58772"/>
        <dbReference type="EC" id="1.8.4.11"/>
    </reaction>
</comment>
<evidence type="ECO:0000313" key="10">
    <source>
        <dbReference type="EMBL" id="TFE27554.1"/>
    </source>
</evidence>